<evidence type="ECO:0000256" key="2">
    <source>
        <dbReference type="ARBA" id="ARBA00022827"/>
    </source>
</evidence>
<evidence type="ECO:0000256" key="3">
    <source>
        <dbReference type="PIRSR" id="PIRSR602081-1"/>
    </source>
</evidence>
<feature type="region of interest" description="Disordered" evidence="4">
    <location>
        <begin position="221"/>
        <end position="243"/>
    </location>
</feature>
<dbReference type="Gene3D" id="1.25.40.80">
    <property type="match status" value="1"/>
</dbReference>
<dbReference type="InterPro" id="IPR002081">
    <property type="entry name" value="Cryptochrome/DNA_photolyase_1"/>
</dbReference>
<organism evidence="6 7">
    <name type="scientific">Pontivivens insulae</name>
    <dbReference type="NCBI Taxonomy" id="1639689"/>
    <lineage>
        <taxon>Bacteria</taxon>
        <taxon>Pseudomonadati</taxon>
        <taxon>Pseudomonadota</taxon>
        <taxon>Alphaproteobacteria</taxon>
        <taxon>Rhodobacterales</taxon>
        <taxon>Paracoccaceae</taxon>
        <taxon>Pontivivens</taxon>
    </lineage>
</organism>
<sequence length="391" mass="44595">MPHPWTPTRKAGLDALEHYSGQMGRAYADGRNFDLGWQDQTTSRLSPWLRHRLVTEEEVLRVAAMQGGYEACEKFVQEVFWRGYFKGWLEQRPFIWQRYLDALDSAQIELSKDRTLRHRYTAAVEGRTGIECFDHWAQELEQGGWLHNHARMWMASIWIFTLNLPWALGADWFLRHLVDGDPASNTLSWRWVAGLHTRGKTYLADPDNIRRFTKGQFHPAGQLSDVAQMPDEPETGPALPLPKHEPVRRDKVGWLMLTEDLAGGYGDGPVLALPPLSERGHGATGKVATQFEQAALADAAERYSAVKTTDWSVEAVRDWMSQNSLQELAVYQVPQGPQNDRFLKLERALGDQDVTLIRVRRSYDDAVWPHARKGFFALKKQIPAILDALAI</sequence>
<feature type="binding site" evidence="3">
    <location>
        <position position="75"/>
    </location>
    <ligand>
        <name>FAD</name>
        <dbReference type="ChEBI" id="CHEBI:57692"/>
    </ligand>
</feature>
<dbReference type="GO" id="GO:0071949">
    <property type="term" value="F:FAD binding"/>
    <property type="evidence" value="ECO:0007669"/>
    <property type="project" value="TreeGrafter"/>
</dbReference>
<feature type="domain" description="Cryptochrome/DNA photolyase FAD-binding" evidence="5">
    <location>
        <begin position="75"/>
        <end position="202"/>
    </location>
</feature>
<reference evidence="6 7" key="1">
    <citation type="submission" date="2018-03" db="EMBL/GenBank/DDBJ databases">
        <authorList>
            <person name="Keele B.F."/>
        </authorList>
    </citation>
    <scope>NUCLEOTIDE SEQUENCE [LARGE SCALE GENOMIC DNA]</scope>
    <source>
        <strain evidence="6 7">CeCT 8812</strain>
    </source>
</reference>
<dbReference type="PANTHER" id="PTHR11455:SF9">
    <property type="entry name" value="CRYPTOCHROME CIRCADIAN CLOCK 5 ISOFORM X1"/>
    <property type="match status" value="1"/>
</dbReference>
<evidence type="ECO:0000256" key="1">
    <source>
        <dbReference type="ARBA" id="ARBA00022630"/>
    </source>
</evidence>
<evidence type="ECO:0000259" key="5">
    <source>
        <dbReference type="Pfam" id="PF03441"/>
    </source>
</evidence>
<evidence type="ECO:0000256" key="4">
    <source>
        <dbReference type="SAM" id="MobiDB-lite"/>
    </source>
</evidence>
<dbReference type="SUPFAM" id="SSF48173">
    <property type="entry name" value="Cryptochrome/photolyase FAD-binding domain"/>
    <property type="match status" value="1"/>
</dbReference>
<evidence type="ECO:0000313" key="6">
    <source>
        <dbReference type="EMBL" id="SPF29935.1"/>
    </source>
</evidence>
<feature type="binding site" evidence="3">
    <location>
        <begin position="42"/>
        <end position="46"/>
    </location>
    <ligand>
        <name>FAD</name>
        <dbReference type="ChEBI" id="CHEBI:57692"/>
    </ligand>
</feature>
<feature type="binding site" evidence="3">
    <location>
        <begin position="179"/>
        <end position="181"/>
    </location>
    <ligand>
        <name>FAD</name>
        <dbReference type="ChEBI" id="CHEBI:57692"/>
    </ligand>
</feature>
<comment type="cofactor">
    <cofactor evidence="3">
        <name>FAD</name>
        <dbReference type="ChEBI" id="CHEBI:57692"/>
    </cofactor>
    <text evidence="3">Binds 1 FAD per subunit.</text>
</comment>
<dbReference type="InterPro" id="IPR036134">
    <property type="entry name" value="Crypto/Photolyase_FAD-like_sf"/>
</dbReference>
<dbReference type="Pfam" id="PF03441">
    <property type="entry name" value="FAD_binding_7"/>
    <property type="match status" value="1"/>
</dbReference>
<gene>
    <name evidence="6" type="primary">phrA_1</name>
    <name evidence="6" type="ORF">POI8812_02261</name>
</gene>
<keyword evidence="2 3" id="KW-0274">FAD</keyword>
<name>A0A2R8ACY2_9RHOB</name>
<dbReference type="EMBL" id="OMKW01000003">
    <property type="protein sequence ID" value="SPF29935.1"/>
    <property type="molecule type" value="Genomic_DNA"/>
</dbReference>
<protein>
    <submittedName>
        <fullName evidence="6">Deoxyribodipyrimidine photo-lyase</fullName>
        <ecNumber evidence="6">4.1.99.3</ecNumber>
    </submittedName>
</protein>
<accession>A0A2R8ACY2</accession>
<dbReference type="Proteomes" id="UP000244932">
    <property type="component" value="Unassembled WGS sequence"/>
</dbReference>
<feature type="binding site" evidence="3">
    <location>
        <position position="27"/>
    </location>
    <ligand>
        <name>FAD</name>
        <dbReference type="ChEBI" id="CHEBI:57692"/>
    </ligand>
</feature>
<dbReference type="InterPro" id="IPR005101">
    <property type="entry name" value="Cryptochr/Photolyase_FAD-bd"/>
</dbReference>
<keyword evidence="7" id="KW-1185">Reference proteome</keyword>
<evidence type="ECO:0000313" key="7">
    <source>
        <dbReference type="Proteomes" id="UP000244932"/>
    </source>
</evidence>
<keyword evidence="1 3" id="KW-0285">Flavoprotein</keyword>
<dbReference type="EC" id="4.1.99.3" evidence="6"/>
<dbReference type="GO" id="GO:0003904">
    <property type="term" value="F:deoxyribodipyrimidine photo-lyase activity"/>
    <property type="evidence" value="ECO:0007669"/>
    <property type="project" value="UniProtKB-EC"/>
</dbReference>
<keyword evidence="6" id="KW-0456">Lyase</keyword>
<dbReference type="PANTHER" id="PTHR11455">
    <property type="entry name" value="CRYPTOCHROME"/>
    <property type="match status" value="1"/>
</dbReference>
<dbReference type="Gene3D" id="1.10.579.10">
    <property type="entry name" value="DNA Cyclobutane Dipyrimidine Photolyase, subunit A, domain 3"/>
    <property type="match status" value="1"/>
</dbReference>
<dbReference type="RefSeq" id="WP_245895376.1">
    <property type="nucleotide sequence ID" value="NZ_OMKW01000003.1"/>
</dbReference>
<proteinExistence type="predicted"/>
<dbReference type="GO" id="GO:0003677">
    <property type="term" value="F:DNA binding"/>
    <property type="evidence" value="ECO:0007669"/>
    <property type="project" value="TreeGrafter"/>
</dbReference>
<dbReference type="AlphaFoldDB" id="A0A2R8ACY2"/>
<feature type="binding site" evidence="3">
    <location>
        <begin position="78"/>
        <end position="85"/>
    </location>
    <ligand>
        <name>FAD</name>
        <dbReference type="ChEBI" id="CHEBI:57692"/>
    </ligand>
</feature>